<dbReference type="STRING" id="1314782.A0A165R5L7"/>
<dbReference type="CDD" id="cd11065">
    <property type="entry name" value="CYP64-like"/>
    <property type="match status" value="1"/>
</dbReference>
<comment type="similarity">
    <text evidence="3">Belongs to the cytochrome P450 family.</text>
</comment>
<accession>A0A165R5L7</accession>
<reference evidence="10 11" key="1">
    <citation type="journal article" date="2016" name="Mol. Biol. Evol.">
        <title>Comparative Genomics of Early-Diverging Mushroom-Forming Fungi Provides Insights into the Origins of Lignocellulose Decay Capabilities.</title>
        <authorList>
            <person name="Nagy L.G."/>
            <person name="Riley R."/>
            <person name="Tritt A."/>
            <person name="Adam C."/>
            <person name="Daum C."/>
            <person name="Floudas D."/>
            <person name="Sun H."/>
            <person name="Yadav J.S."/>
            <person name="Pangilinan J."/>
            <person name="Larsson K.H."/>
            <person name="Matsuura K."/>
            <person name="Barry K."/>
            <person name="Labutti K."/>
            <person name="Kuo R."/>
            <person name="Ohm R.A."/>
            <person name="Bhattacharya S.S."/>
            <person name="Shirouzu T."/>
            <person name="Yoshinaga Y."/>
            <person name="Martin F.M."/>
            <person name="Grigoriev I.V."/>
            <person name="Hibbett D.S."/>
        </authorList>
    </citation>
    <scope>NUCLEOTIDE SEQUENCE [LARGE SCALE GENOMIC DNA]</scope>
    <source>
        <strain evidence="10 11">HHB14362 ss-1</strain>
    </source>
</reference>
<dbReference type="SUPFAM" id="SSF48264">
    <property type="entry name" value="Cytochrome P450"/>
    <property type="match status" value="1"/>
</dbReference>
<protein>
    <submittedName>
        <fullName evidence="10">Cytochrome P450</fullName>
    </submittedName>
</protein>
<dbReference type="Gene3D" id="1.10.630.10">
    <property type="entry name" value="Cytochrome P450"/>
    <property type="match status" value="1"/>
</dbReference>
<dbReference type="GO" id="GO:0004497">
    <property type="term" value="F:monooxygenase activity"/>
    <property type="evidence" value="ECO:0007669"/>
    <property type="project" value="UniProtKB-KW"/>
</dbReference>
<gene>
    <name evidence="10" type="ORF">NEOLEDRAFT_1136701</name>
</gene>
<feature type="binding site" description="axial binding residue" evidence="9">
    <location>
        <position position="439"/>
    </location>
    <ligand>
        <name>heme</name>
        <dbReference type="ChEBI" id="CHEBI:30413"/>
    </ligand>
    <ligandPart>
        <name>Fe</name>
        <dbReference type="ChEBI" id="CHEBI:18248"/>
    </ligandPart>
</feature>
<evidence type="ECO:0000256" key="7">
    <source>
        <dbReference type="ARBA" id="ARBA00023004"/>
    </source>
</evidence>
<comment type="cofactor">
    <cofactor evidence="1 9">
        <name>heme</name>
        <dbReference type="ChEBI" id="CHEBI:30413"/>
    </cofactor>
</comment>
<evidence type="ECO:0000256" key="3">
    <source>
        <dbReference type="ARBA" id="ARBA00010617"/>
    </source>
</evidence>
<keyword evidence="8" id="KW-0503">Monooxygenase</keyword>
<evidence type="ECO:0000256" key="5">
    <source>
        <dbReference type="ARBA" id="ARBA00022723"/>
    </source>
</evidence>
<dbReference type="Pfam" id="PF00067">
    <property type="entry name" value="p450"/>
    <property type="match status" value="1"/>
</dbReference>
<dbReference type="OrthoDB" id="2789670at2759"/>
<proteinExistence type="inferred from homology"/>
<keyword evidence="6" id="KW-0560">Oxidoreductase</keyword>
<evidence type="ECO:0000256" key="1">
    <source>
        <dbReference type="ARBA" id="ARBA00001971"/>
    </source>
</evidence>
<name>A0A165R5L7_9AGAM</name>
<organism evidence="10 11">
    <name type="scientific">Neolentinus lepideus HHB14362 ss-1</name>
    <dbReference type="NCBI Taxonomy" id="1314782"/>
    <lineage>
        <taxon>Eukaryota</taxon>
        <taxon>Fungi</taxon>
        <taxon>Dikarya</taxon>
        <taxon>Basidiomycota</taxon>
        <taxon>Agaricomycotina</taxon>
        <taxon>Agaricomycetes</taxon>
        <taxon>Gloeophyllales</taxon>
        <taxon>Gloeophyllaceae</taxon>
        <taxon>Neolentinus</taxon>
    </lineage>
</organism>
<keyword evidence="11" id="KW-1185">Reference proteome</keyword>
<dbReference type="GO" id="GO:0020037">
    <property type="term" value="F:heme binding"/>
    <property type="evidence" value="ECO:0007669"/>
    <property type="project" value="InterPro"/>
</dbReference>
<keyword evidence="7 9" id="KW-0408">Iron</keyword>
<dbReference type="AlphaFoldDB" id="A0A165R5L7"/>
<dbReference type="GO" id="GO:0016705">
    <property type="term" value="F:oxidoreductase activity, acting on paired donors, with incorporation or reduction of molecular oxygen"/>
    <property type="evidence" value="ECO:0007669"/>
    <property type="project" value="InterPro"/>
</dbReference>
<keyword evidence="4 9" id="KW-0349">Heme</keyword>
<comment type="pathway">
    <text evidence="2">Secondary metabolite biosynthesis.</text>
</comment>
<dbReference type="PRINTS" id="PR00385">
    <property type="entry name" value="P450"/>
</dbReference>
<dbReference type="EMBL" id="KV425586">
    <property type="protein sequence ID" value="KZT23341.1"/>
    <property type="molecule type" value="Genomic_DNA"/>
</dbReference>
<evidence type="ECO:0000313" key="11">
    <source>
        <dbReference type="Proteomes" id="UP000076761"/>
    </source>
</evidence>
<dbReference type="InParanoid" id="A0A165R5L7"/>
<dbReference type="InterPro" id="IPR001128">
    <property type="entry name" value="Cyt_P450"/>
</dbReference>
<dbReference type="PANTHER" id="PTHR46300:SF7">
    <property type="entry name" value="P450, PUTATIVE (EUROFUNG)-RELATED"/>
    <property type="match status" value="1"/>
</dbReference>
<evidence type="ECO:0000256" key="4">
    <source>
        <dbReference type="ARBA" id="ARBA00022617"/>
    </source>
</evidence>
<evidence type="ECO:0000256" key="2">
    <source>
        <dbReference type="ARBA" id="ARBA00005179"/>
    </source>
</evidence>
<evidence type="ECO:0000313" key="10">
    <source>
        <dbReference type="EMBL" id="KZT23341.1"/>
    </source>
</evidence>
<keyword evidence="5 9" id="KW-0479">Metal-binding</keyword>
<dbReference type="InterPro" id="IPR050364">
    <property type="entry name" value="Cytochrome_P450_fung"/>
</dbReference>
<evidence type="ECO:0000256" key="9">
    <source>
        <dbReference type="PIRSR" id="PIRSR602401-1"/>
    </source>
</evidence>
<dbReference type="PRINTS" id="PR00463">
    <property type="entry name" value="EP450I"/>
</dbReference>
<dbReference type="InterPro" id="IPR002401">
    <property type="entry name" value="Cyt_P450_E_grp-I"/>
</dbReference>
<evidence type="ECO:0000256" key="6">
    <source>
        <dbReference type="ARBA" id="ARBA00023002"/>
    </source>
</evidence>
<dbReference type="InterPro" id="IPR036396">
    <property type="entry name" value="Cyt_P450_sf"/>
</dbReference>
<dbReference type="GO" id="GO:0005506">
    <property type="term" value="F:iron ion binding"/>
    <property type="evidence" value="ECO:0007669"/>
    <property type="project" value="InterPro"/>
</dbReference>
<dbReference type="Proteomes" id="UP000076761">
    <property type="component" value="Unassembled WGS sequence"/>
</dbReference>
<sequence>MSLLISALLCAVAGIALILTKAYLQRKRVQSFPPGPRPFPVIGNLLDVPKKTAWKAYASWSKQFGDIIHLNILGQHIVIINSVKVANDLFEKRANIYSDKPIVPMLELTGWKHAFGVMPYNESWKKHRRMFQQMFSREQVSRYNNSMVRKAHALVQRVLDNPGNFYDHAFYWSTDSIMATVYNYDVTSKDDHYVVIAEHALGFLAKCLLPGAFLVNYLPFLQHLPDWLPGMGFKRFATACHKYTVEMRNVPYELTKKQMTEGIPEACVTSDLIDNAVSKGELNDEEEEFIKRVSWQAYSGRIGFTTAGSVLCGVLALLLFPEAQRKAQAEIDSVVGSDRLPDFRDHDALPYTEALLREVLRWGPVTPMASPHRAAEDDVYNGYYIPKGAIVFGNAWGMLHNADTFEDPERLMPERWLKSDGTLKEDFPIQAFGFRRRLCAGRHMAPENIWMTLVMILSVFNISKAKNEAGDEISVAAEFSDGWLWYKITTHAYPFSHPVPFKCAITPRSPDTARLARDFSL</sequence>
<dbReference type="PANTHER" id="PTHR46300">
    <property type="entry name" value="P450, PUTATIVE (EUROFUNG)-RELATED-RELATED"/>
    <property type="match status" value="1"/>
</dbReference>
<evidence type="ECO:0000256" key="8">
    <source>
        <dbReference type="ARBA" id="ARBA00023033"/>
    </source>
</evidence>